<dbReference type="EMBL" id="BRYA01000130">
    <property type="protein sequence ID" value="GMI40500.1"/>
    <property type="molecule type" value="Genomic_DNA"/>
</dbReference>
<name>A0A9W7GBD0_9STRA</name>
<evidence type="ECO:0000259" key="6">
    <source>
        <dbReference type="Pfam" id="PF11919"/>
    </source>
</evidence>
<evidence type="ECO:0000256" key="3">
    <source>
        <dbReference type="ARBA" id="ARBA00022763"/>
    </source>
</evidence>
<keyword evidence="9" id="KW-1185">Reference proteome</keyword>
<dbReference type="InterPro" id="IPR032430">
    <property type="entry name" value="Blm10_mid"/>
</dbReference>
<dbReference type="Proteomes" id="UP001165065">
    <property type="component" value="Unassembled WGS sequence"/>
</dbReference>
<comment type="similarity">
    <text evidence="1">Belongs to the BLM10 family.</text>
</comment>
<dbReference type="GO" id="GO:0070628">
    <property type="term" value="F:proteasome binding"/>
    <property type="evidence" value="ECO:0007669"/>
    <property type="project" value="InterPro"/>
</dbReference>
<feature type="domain" description="Proteasome activator Blm10 middle HEAT repeats region" evidence="7">
    <location>
        <begin position="413"/>
        <end position="930"/>
    </location>
</feature>
<feature type="region of interest" description="Disordered" evidence="5">
    <location>
        <begin position="1958"/>
        <end position="1979"/>
    </location>
</feature>
<accession>A0A9W7GBD0</accession>
<evidence type="ECO:0000256" key="4">
    <source>
        <dbReference type="ARBA" id="ARBA00023204"/>
    </source>
</evidence>
<reference evidence="9" key="1">
    <citation type="journal article" date="2023" name="Commun. Biol.">
        <title>Genome analysis of Parmales, the sister group of diatoms, reveals the evolutionary specialization of diatoms from phago-mixotrophs to photoautotrophs.</title>
        <authorList>
            <person name="Ban H."/>
            <person name="Sato S."/>
            <person name="Yoshikawa S."/>
            <person name="Yamada K."/>
            <person name="Nakamura Y."/>
            <person name="Ichinomiya M."/>
            <person name="Sato N."/>
            <person name="Blanc-Mathieu R."/>
            <person name="Endo H."/>
            <person name="Kuwata A."/>
            <person name="Ogata H."/>
        </authorList>
    </citation>
    <scope>NUCLEOTIDE SEQUENCE [LARGE SCALE GENOMIC DNA]</scope>
</reference>
<evidence type="ECO:0000256" key="1">
    <source>
        <dbReference type="ARBA" id="ARBA00005739"/>
    </source>
</evidence>
<dbReference type="PANTHER" id="PTHR32170:SF3">
    <property type="entry name" value="PROTEASOME ACTIVATOR COMPLEX SUBUNIT 4"/>
    <property type="match status" value="1"/>
</dbReference>
<feature type="compositionally biased region" description="Pro residues" evidence="5">
    <location>
        <begin position="11"/>
        <end position="20"/>
    </location>
</feature>
<keyword evidence="4" id="KW-0234">DNA repair</keyword>
<dbReference type="SUPFAM" id="SSF48371">
    <property type="entry name" value="ARM repeat"/>
    <property type="match status" value="2"/>
</dbReference>
<dbReference type="InterPro" id="IPR021843">
    <property type="entry name" value="PSME4_C"/>
</dbReference>
<dbReference type="GO" id="GO:0010499">
    <property type="term" value="P:proteasomal ubiquitin-independent protein catabolic process"/>
    <property type="evidence" value="ECO:0007669"/>
    <property type="project" value="TreeGrafter"/>
</dbReference>
<dbReference type="Gene3D" id="1.25.10.10">
    <property type="entry name" value="Leucine-rich Repeat Variant"/>
    <property type="match status" value="2"/>
</dbReference>
<organism evidence="8 9">
    <name type="scientific">Triparma columacea</name>
    <dbReference type="NCBI Taxonomy" id="722753"/>
    <lineage>
        <taxon>Eukaryota</taxon>
        <taxon>Sar</taxon>
        <taxon>Stramenopiles</taxon>
        <taxon>Ochrophyta</taxon>
        <taxon>Bolidophyceae</taxon>
        <taxon>Parmales</taxon>
        <taxon>Triparmaceae</taxon>
        <taxon>Triparma</taxon>
    </lineage>
</organism>
<evidence type="ECO:0000313" key="8">
    <source>
        <dbReference type="EMBL" id="GMI40500.1"/>
    </source>
</evidence>
<gene>
    <name evidence="8" type="ORF">TrCOL_g10997</name>
</gene>
<evidence type="ECO:0000259" key="7">
    <source>
        <dbReference type="Pfam" id="PF16507"/>
    </source>
</evidence>
<feature type="compositionally biased region" description="Low complexity" evidence="5">
    <location>
        <begin position="1"/>
        <end position="10"/>
    </location>
</feature>
<dbReference type="Pfam" id="PF11919">
    <property type="entry name" value="PSME4_C"/>
    <property type="match status" value="1"/>
</dbReference>
<sequence length="2069" mass="229944">MPPTTTSTPSTPMPPPPPPTSTREMIDPVHTCLPSSFSRTHLSAFFQHQISKLNLIISRTTLANCDKTSKVILKLVSKLFDNEVPLEPILLMRLVKLLVELAHETTEGPTTVVTIVEGAENCSTYLSNKPPSPNPINITPTSSFVLNTTVRSRLLHIAWEALAQDELNPRFTNTASYKVPPTLIFHIHWRALYAGMILQSPFLDETATCHHPNVNSQAINDVRERQLTFIDAARQFFPQFDESRSSVEICDFVEHDMTQVHSCICFRAQITLAKFLPTKAEPEFYERMLPIWASIWGGVDSCPGWDCNFMTLLCRGRKHAPPTFDWSSIQKQVYSRAISFLRIPVGSTGDSAFMAQKQPVRSFNHKFKVFSGQATNFGSMVSKLCKLMTFWLGNGPKNAASLTSGTTAFLKFWDYISPYFNPSNYGEWTVHLGVTLQYTCRLLAMRVGIEVGKEHLEKEGEEGKASLAYYPAPPLSPTELLHVVNTLLPLVYQTIYCKHAGVSHCGDVALRTLSTICPRAITAPTLQFLSSALSPTAINQTHQAPVALRSISTIIKLVIRSKCSPFFKNLPPILDMSIQGIDCNDDGKTQSTFLFVAYLLEWIPVGDSDDDIVLTPPKSSLDFFDISTSPEWQAAAASLPPSSPLSSPPIDPSLEDNYPYEVKETSEYLATWVLQVLERIYSLFKSADPWMKKVKGNAHHSVNSINRRAQQDAYSAQFSQYVLFILFSSLPPPVYKKALNSVVSFLSQSSYTNAVKQVANLCSICTFTHAELALEELFPMLSAGIATLSTGIATYRIRLLSGCVKKVGPALLNYKDSLVELIGFALKSDDKKLRKAGNKLFRHTLSCLTEYYATSTDARVARDLPPGTPAGYTKTEKGDYEFNCEFHTPNGSEIDFAVELLKTFLVPSMKDMEEAIAAGKDASIEKWRRSTKTVYYGLRGCMAILNDRRGDKSDDSGNFGFDNMLKETEKILSEWGENGDSEDEEDGDSDIEEIRMEVDSVLGPQKAPVEPLSYLHPTEKAVFQILSTASKSSQEFLAPLRFELSELVGKCLEAVSTANEPEYELQRDRKGAKELVNCCNMLLLRRWSRKHTASGSVYNSKVDSEKNTVVYEAACTVIDANSRYSQDYQHEANDLFPGKSISRNYLAIRAEILVKDFAKFSAQEIFLRIRKNAKLGDPIDSSTLASYDRLIDGLLGFMSHTNQEVVVCSSTVLGNVKRIGACFKMRVPRMMATMDLSDGSLKKAFGMPVVQNYGTSPAENIRLYEVVKGSLNVLIRFMSIVVDRKNAYKFIKKYFEMEEKVIKRIDEEEKKVLLEVLWHAMWENFRGFLFNFEMSPTTKEKVRTEHRACLTHLLTLLEGGGEWKRQLTVVWFLIHMIADDEGRDLKLATKLWNVGCDLVENEMEGMPLQQAALGLLGRLVKVLDRSVKEDAGFREAVESRMCSEVFCSKLVNALAAAHKSQSGREQWSKGVGTMLKDFAGKCGGVQTFPSLRDSLVSYTFKLKHVMLVHGMVGLLRSSVRSQAASLLLVKCKEMALMPPTEDQVNQHCAAAEVFGGVCKGLLGTFGGVDNAEAAWEIMIPFLEDVLDIVQMKAIGDWSDGLRYGVHRVGVGESKRLLDMLAGKVSGSMWEQGGGGGEEGFANSVKWMKLLSPLLIELSYVEPEKGLLERVNQGGGGEGGEGRREVEDKRRREMFEEMSGVLLRKSLGAVCHPFKQCRTYISTLLMSLSGVTAANFTLGIEGNSDSVVMQFENILLGSGPSKVGHEGKMKCREMLCVFIYNCIHLGDVERYYKKVVVRLLPCLFSCLEVEGDGSSLEGPEASEALEEGAEEGIREGRSMARQTIATLATACLIVGWEDAAEVRDEAITVAGGACGNKNWQVRQAACIFMGRFFSSHKFCLGEDGMGRIFELICGLLGDSRREVSQSATAALTGMLATMGEDKVGSLVEEYCKVADGSVKGRKRKGKQGGSKEVEEEEEDRSRRQRISVSVLCAAVHSAPYEVPPFVPPAIQSLSRHSFERSAPIGVRDMVKKACSDFKRTHVDNWGEVKLRFTREQMESLDDVVTCQYYA</sequence>
<dbReference type="Pfam" id="PF16507">
    <property type="entry name" value="HEAT_PSME4_mid"/>
    <property type="match status" value="1"/>
</dbReference>
<evidence type="ECO:0000313" key="9">
    <source>
        <dbReference type="Proteomes" id="UP001165065"/>
    </source>
</evidence>
<evidence type="ECO:0000256" key="5">
    <source>
        <dbReference type="SAM" id="MobiDB-lite"/>
    </source>
</evidence>
<feature type="region of interest" description="Disordered" evidence="5">
    <location>
        <begin position="1"/>
        <end position="24"/>
    </location>
</feature>
<evidence type="ECO:0000256" key="2">
    <source>
        <dbReference type="ARBA" id="ARBA00022737"/>
    </source>
</evidence>
<keyword evidence="2" id="KW-0677">Repeat</keyword>
<proteinExistence type="inferred from homology"/>
<dbReference type="InterPro" id="IPR011989">
    <property type="entry name" value="ARM-like"/>
</dbReference>
<feature type="domain" description="Proteasome activator complex subunit 4 C-terminal" evidence="6">
    <location>
        <begin position="1983"/>
        <end position="2069"/>
    </location>
</feature>
<comment type="caution">
    <text evidence="8">The sequence shown here is derived from an EMBL/GenBank/DDBJ whole genome shotgun (WGS) entry which is preliminary data.</text>
</comment>
<keyword evidence="3" id="KW-0227">DNA damage</keyword>
<dbReference type="GO" id="GO:0005634">
    <property type="term" value="C:nucleus"/>
    <property type="evidence" value="ECO:0007669"/>
    <property type="project" value="TreeGrafter"/>
</dbReference>
<dbReference type="GO" id="GO:0016504">
    <property type="term" value="F:peptidase activator activity"/>
    <property type="evidence" value="ECO:0007669"/>
    <property type="project" value="InterPro"/>
</dbReference>
<dbReference type="GO" id="GO:0005829">
    <property type="term" value="C:cytosol"/>
    <property type="evidence" value="ECO:0007669"/>
    <property type="project" value="TreeGrafter"/>
</dbReference>
<dbReference type="GO" id="GO:0006281">
    <property type="term" value="P:DNA repair"/>
    <property type="evidence" value="ECO:0007669"/>
    <property type="project" value="UniProtKB-KW"/>
</dbReference>
<dbReference type="OrthoDB" id="207086at2759"/>
<dbReference type="InterPro" id="IPR016024">
    <property type="entry name" value="ARM-type_fold"/>
</dbReference>
<protein>
    <submittedName>
        <fullName evidence="8">Uncharacterized protein</fullName>
    </submittedName>
</protein>
<dbReference type="PANTHER" id="PTHR32170">
    <property type="entry name" value="PROTEASOME ACTIVATOR COMPLEX SUBUNIT 4"/>
    <property type="match status" value="1"/>
</dbReference>
<dbReference type="InterPro" id="IPR035309">
    <property type="entry name" value="PSME4"/>
</dbReference>